<dbReference type="PANTHER" id="PTHR45785">
    <property type="entry name" value="COMPLEMENT FACTOR H-RELATED"/>
    <property type="match status" value="1"/>
</dbReference>
<dbReference type="InterPro" id="IPR035976">
    <property type="entry name" value="Sushi/SCR/CCP_sf"/>
</dbReference>
<dbReference type="PROSITE" id="PS50923">
    <property type="entry name" value="SUSHI"/>
    <property type="match status" value="1"/>
</dbReference>
<reference evidence="8" key="3">
    <citation type="submission" date="2025-09" db="UniProtKB">
        <authorList>
            <consortium name="Ensembl"/>
        </authorList>
    </citation>
    <scope>IDENTIFICATION</scope>
</reference>
<evidence type="ECO:0000313" key="9">
    <source>
        <dbReference type="Proteomes" id="UP000472264"/>
    </source>
</evidence>
<evidence type="ECO:0000256" key="2">
    <source>
        <dbReference type="ARBA" id="ARBA00022659"/>
    </source>
</evidence>
<dbReference type="PANTHER" id="PTHR45785:SF2">
    <property type="entry name" value="COMPLEMENT FACTOR H-RELATED"/>
    <property type="match status" value="1"/>
</dbReference>
<evidence type="ECO:0000256" key="6">
    <source>
        <dbReference type="SAM" id="SignalP"/>
    </source>
</evidence>
<dbReference type="SUPFAM" id="SSF57535">
    <property type="entry name" value="Complement control module/SCR domain"/>
    <property type="match status" value="2"/>
</dbReference>
<dbReference type="InParanoid" id="A0A665THV4"/>
<protein>
    <recommendedName>
        <fullName evidence="7">Sushi domain-containing protein</fullName>
    </recommendedName>
</protein>
<reference evidence="8" key="1">
    <citation type="submission" date="2021-04" db="EMBL/GenBank/DDBJ databases">
        <authorList>
            <consortium name="Wellcome Sanger Institute Data Sharing"/>
        </authorList>
    </citation>
    <scope>NUCLEOTIDE SEQUENCE [LARGE SCALE GENOMIC DNA]</scope>
</reference>
<dbReference type="Gene3D" id="2.10.70.10">
    <property type="entry name" value="Complement Module, domain 1"/>
    <property type="match status" value="2"/>
</dbReference>
<evidence type="ECO:0000259" key="7">
    <source>
        <dbReference type="PROSITE" id="PS50923"/>
    </source>
</evidence>
<accession>A0A665THV4</accession>
<dbReference type="Ensembl" id="ENSENLT00000005869.1">
    <property type="protein sequence ID" value="ENSENLP00000005597.1"/>
    <property type="gene ID" value="ENSENLG00000002728.1"/>
</dbReference>
<keyword evidence="2 5" id="KW-0768">Sushi</keyword>
<feature type="signal peptide" evidence="6">
    <location>
        <begin position="1"/>
        <end position="17"/>
    </location>
</feature>
<dbReference type="InterPro" id="IPR051503">
    <property type="entry name" value="ComplSys_Reg/VirEntry_Med"/>
</dbReference>
<dbReference type="InterPro" id="IPR000436">
    <property type="entry name" value="Sushi_SCR_CCP_dom"/>
</dbReference>
<feature type="domain" description="Sushi" evidence="7">
    <location>
        <begin position="63"/>
        <end position="123"/>
    </location>
</feature>
<feature type="chain" id="PRO_5025518740" description="Sushi domain-containing protein" evidence="6">
    <location>
        <begin position="18"/>
        <end position="173"/>
    </location>
</feature>
<organism evidence="8 9">
    <name type="scientific">Echeneis naucrates</name>
    <name type="common">Live sharksucker</name>
    <dbReference type="NCBI Taxonomy" id="173247"/>
    <lineage>
        <taxon>Eukaryota</taxon>
        <taxon>Metazoa</taxon>
        <taxon>Chordata</taxon>
        <taxon>Craniata</taxon>
        <taxon>Vertebrata</taxon>
        <taxon>Euteleostomi</taxon>
        <taxon>Actinopterygii</taxon>
        <taxon>Neopterygii</taxon>
        <taxon>Teleostei</taxon>
        <taxon>Neoteleostei</taxon>
        <taxon>Acanthomorphata</taxon>
        <taxon>Carangaria</taxon>
        <taxon>Carangiformes</taxon>
        <taxon>Echeneidae</taxon>
        <taxon>Echeneis</taxon>
    </lineage>
</organism>
<comment type="caution">
    <text evidence="5">Lacks conserved residue(s) required for the propagation of feature annotation.</text>
</comment>
<dbReference type="Proteomes" id="UP000472264">
    <property type="component" value="Chromosome 4"/>
</dbReference>
<evidence type="ECO:0000256" key="3">
    <source>
        <dbReference type="ARBA" id="ARBA00022729"/>
    </source>
</evidence>
<dbReference type="CDD" id="cd00033">
    <property type="entry name" value="CCP"/>
    <property type="match status" value="2"/>
</dbReference>
<dbReference type="AlphaFoldDB" id="A0A665THV4"/>
<evidence type="ECO:0000313" key="8">
    <source>
        <dbReference type="Ensembl" id="ENSENLP00000005597.1"/>
    </source>
</evidence>
<evidence type="ECO:0000256" key="4">
    <source>
        <dbReference type="ARBA" id="ARBA00023157"/>
    </source>
</evidence>
<comment type="subcellular location">
    <subcellularLocation>
        <location evidence="1">Virion</location>
    </subcellularLocation>
</comment>
<keyword evidence="3 6" id="KW-0732">Signal</keyword>
<dbReference type="SMART" id="SM00032">
    <property type="entry name" value="CCP"/>
    <property type="match status" value="2"/>
</dbReference>
<name>A0A665THV4_ECHNA</name>
<sequence length="173" mass="19420">MCSHVIVFLFFLSPSQSCCEHWRKGRLLPGSSQSLLFLSCSCTGQENAFVENRIVIYFPPTAIRCSMPVIQNGKVQGDAHSYDEHEFLNFICNPGYLPAHFRLSVCTKMGIRGIWDPTPECERKCGLSDPMDETVSYQCKPGYTRTDGVTWATCTEDGWTPNPLCQGIVKLIL</sequence>
<keyword evidence="4" id="KW-1015">Disulfide bond</keyword>
<reference evidence="8" key="2">
    <citation type="submission" date="2025-08" db="UniProtKB">
        <authorList>
            <consortium name="Ensembl"/>
        </authorList>
    </citation>
    <scope>IDENTIFICATION</scope>
</reference>
<keyword evidence="9" id="KW-1185">Reference proteome</keyword>
<dbReference type="Pfam" id="PF00084">
    <property type="entry name" value="Sushi"/>
    <property type="match status" value="2"/>
</dbReference>
<proteinExistence type="predicted"/>
<evidence type="ECO:0000256" key="5">
    <source>
        <dbReference type="PROSITE-ProRule" id="PRU00302"/>
    </source>
</evidence>
<evidence type="ECO:0000256" key="1">
    <source>
        <dbReference type="ARBA" id="ARBA00004328"/>
    </source>
</evidence>